<name>A0A3N2QBA9_9BACT</name>
<evidence type="ECO:0000313" key="2">
    <source>
        <dbReference type="EMBL" id="ROT47098.1"/>
    </source>
</evidence>
<dbReference type="AlphaFoldDB" id="A0A3N2QBA9"/>
<accession>A0A3N2QBA9</accession>
<evidence type="ECO:0000313" key="3">
    <source>
        <dbReference type="Proteomes" id="UP000270927"/>
    </source>
</evidence>
<evidence type="ECO:0000256" key="1">
    <source>
        <dbReference type="SAM" id="SignalP"/>
    </source>
</evidence>
<reference evidence="2 3" key="1">
    <citation type="submission" date="2018-09" db="EMBL/GenBank/DDBJ databases">
        <title>Comparative Genomics of Wolbachia-Cardinium Dual Endosymbiosis in a Plant-Parasitic Nematode.</title>
        <authorList>
            <person name="Brown A.M.V."/>
            <person name="Wasala S.K."/>
            <person name="Howe D.K."/>
            <person name="Peetz A.B."/>
            <person name="Zasada I.A."/>
            <person name="Denver D.R."/>
        </authorList>
    </citation>
    <scope>NUCLEOTIDE SEQUENCE [LARGE SCALE GENOMIC DNA]</scope>
    <source>
        <strain evidence="2 3">Pp_1</strain>
    </source>
</reference>
<keyword evidence="1" id="KW-0732">Signal</keyword>
<organism evidence="2 3">
    <name type="scientific">Candidatus Cardinium hertigii</name>
    <dbReference type="NCBI Taxonomy" id="247481"/>
    <lineage>
        <taxon>Bacteria</taxon>
        <taxon>Pseudomonadati</taxon>
        <taxon>Bacteroidota</taxon>
        <taxon>Cytophagia</taxon>
        <taxon>Cytophagales</taxon>
        <taxon>Amoebophilaceae</taxon>
        <taxon>Candidatus Cardinium</taxon>
    </lineage>
</organism>
<dbReference type="InterPro" id="IPR021457">
    <property type="entry name" value="DUF3108"/>
</dbReference>
<sequence length="280" mass="31953">MAFIHIQYVLKKLFCPLYLLMGFLISNADAQVTVPPFRQGEWLEYQVSYGYLSAGTATMGVDEQLHEINGHACYKIQIKGVSASGLELLNIKVDNTWESYLDVDLLRPHKFIEHIQEHNYTKKNQTDFDYKTNQARVEIAESTNNMQQEVTYFPIPNHNIKDLVSAYYSMRSIDTTHLKPGDTFVISGLYEKKIYENIVILFLGKKVITTKLGKIEAMVFAPLIPVEDSIFTGNRPVEIFISNDANKIPLKLKVNLMLGAVEMELSAYKGLKEEMAFQKP</sequence>
<feature type="signal peptide" evidence="1">
    <location>
        <begin position="1"/>
        <end position="30"/>
    </location>
</feature>
<dbReference type="EMBL" id="RARA01000026">
    <property type="protein sequence ID" value="ROT47098.1"/>
    <property type="molecule type" value="Genomic_DNA"/>
</dbReference>
<proteinExistence type="predicted"/>
<keyword evidence="3" id="KW-1185">Reference proteome</keyword>
<gene>
    <name evidence="2" type="ORF">EDM02_04385</name>
</gene>
<feature type="chain" id="PRO_5018043336" evidence="1">
    <location>
        <begin position="31"/>
        <end position="280"/>
    </location>
</feature>
<dbReference type="OrthoDB" id="9808473at2"/>
<dbReference type="Pfam" id="PF11306">
    <property type="entry name" value="DUF3108"/>
    <property type="match status" value="1"/>
</dbReference>
<comment type="caution">
    <text evidence="2">The sequence shown here is derived from an EMBL/GenBank/DDBJ whole genome shotgun (WGS) entry which is preliminary data.</text>
</comment>
<dbReference type="Proteomes" id="UP000270927">
    <property type="component" value="Unassembled WGS sequence"/>
</dbReference>
<protein>
    <submittedName>
        <fullName evidence="2">DUF3108 domain-containing protein</fullName>
    </submittedName>
</protein>